<dbReference type="Pfam" id="PF00112">
    <property type="entry name" value="Peptidase_C1"/>
    <property type="match status" value="1"/>
</dbReference>
<protein>
    <recommendedName>
        <fullName evidence="1">Peptidase C1A papain C-terminal domain-containing protein</fullName>
    </recommendedName>
</protein>
<gene>
    <name evidence="2" type="ORF">DEA37_0006434</name>
</gene>
<dbReference type="GO" id="GO:0006508">
    <property type="term" value="P:proteolysis"/>
    <property type="evidence" value="ECO:0007669"/>
    <property type="project" value="InterPro"/>
</dbReference>
<accession>A0A5J4N8U0</accession>
<comment type="caution">
    <text evidence="2">The sequence shown here is derived from an EMBL/GenBank/DDBJ whole genome shotgun (WGS) entry which is preliminary data.</text>
</comment>
<evidence type="ECO:0000259" key="1">
    <source>
        <dbReference type="Pfam" id="PF00112"/>
    </source>
</evidence>
<evidence type="ECO:0000313" key="3">
    <source>
        <dbReference type="Proteomes" id="UP000324629"/>
    </source>
</evidence>
<dbReference type="Proteomes" id="UP000324629">
    <property type="component" value="Unassembled WGS sequence"/>
</dbReference>
<organism evidence="2 3">
    <name type="scientific">Paragonimus westermani</name>
    <dbReference type="NCBI Taxonomy" id="34504"/>
    <lineage>
        <taxon>Eukaryota</taxon>
        <taxon>Metazoa</taxon>
        <taxon>Spiralia</taxon>
        <taxon>Lophotrochozoa</taxon>
        <taxon>Platyhelminthes</taxon>
        <taxon>Trematoda</taxon>
        <taxon>Digenea</taxon>
        <taxon>Plagiorchiida</taxon>
        <taxon>Troglotremata</taxon>
        <taxon>Troglotrematidae</taxon>
        <taxon>Paragonimus</taxon>
    </lineage>
</organism>
<evidence type="ECO:0000313" key="2">
    <source>
        <dbReference type="EMBL" id="KAA3671984.1"/>
    </source>
</evidence>
<keyword evidence="3" id="KW-1185">Reference proteome</keyword>
<dbReference type="GO" id="GO:0008234">
    <property type="term" value="F:cysteine-type peptidase activity"/>
    <property type="evidence" value="ECO:0007669"/>
    <property type="project" value="InterPro"/>
</dbReference>
<name>A0A5J4N8U0_9TREM</name>
<feature type="domain" description="Peptidase C1A papain C-terminal" evidence="1">
    <location>
        <begin position="19"/>
        <end position="66"/>
    </location>
</feature>
<sequence length="125" mass="14476">MSEGARQDRRSTTLAAVKVTPRRSYNVRNRENDIMRELMKNGPMEVVFDVYEDFMNYDEGIYHHVTDKVLFVKFFKRASFSKFGVPNKRGSEQQLNELILVNGTFGLIAAKWSFSQLCSCNFSFA</sequence>
<dbReference type="InterPro" id="IPR000668">
    <property type="entry name" value="Peptidase_C1A_C"/>
</dbReference>
<proteinExistence type="predicted"/>
<dbReference type="AlphaFoldDB" id="A0A5J4N8U0"/>
<dbReference type="EMBL" id="QNGE01005538">
    <property type="protein sequence ID" value="KAA3671984.1"/>
    <property type="molecule type" value="Genomic_DNA"/>
</dbReference>
<dbReference type="InterPro" id="IPR038765">
    <property type="entry name" value="Papain-like_cys_pep_sf"/>
</dbReference>
<reference evidence="2 3" key="1">
    <citation type="journal article" date="2019" name="Gigascience">
        <title>Whole-genome sequence of the oriental lung fluke Paragonimus westermani.</title>
        <authorList>
            <person name="Oey H."/>
            <person name="Zakrzewski M."/>
            <person name="Narain K."/>
            <person name="Devi K.R."/>
            <person name="Agatsuma T."/>
            <person name="Nawaratna S."/>
            <person name="Gobert G.N."/>
            <person name="Jones M.K."/>
            <person name="Ragan M.A."/>
            <person name="McManus D.P."/>
            <person name="Krause L."/>
        </authorList>
    </citation>
    <scope>NUCLEOTIDE SEQUENCE [LARGE SCALE GENOMIC DNA]</scope>
    <source>
        <strain evidence="2 3">IND2009</strain>
    </source>
</reference>
<dbReference type="Gene3D" id="3.90.70.10">
    <property type="entry name" value="Cysteine proteinases"/>
    <property type="match status" value="1"/>
</dbReference>
<dbReference type="SUPFAM" id="SSF54001">
    <property type="entry name" value="Cysteine proteinases"/>
    <property type="match status" value="1"/>
</dbReference>